<evidence type="ECO:0000256" key="7">
    <source>
        <dbReference type="SAM" id="Phobius"/>
    </source>
</evidence>
<evidence type="ECO:0000256" key="4">
    <source>
        <dbReference type="ARBA" id="ARBA00022989"/>
    </source>
</evidence>
<sequence length="365" mass="40972">MPEKDDSSNLGFSWPTWSNITRLWRLPKEERQRRWRLFRAYIPDWIIVILINLAGGLFGKLGPRHREFSLDDETIQHTMHASYVPDFVPPLVAYAAPVLSALVFLVFRRDNWHDFHCTVLGIFMAMGLNNTATNVLKNAVGRPRPDFIDRCQPTATHNPALKLVDYRVCGQTDAGLLRDGMRSFPSGHASLAFCGLMFTSLYLASHLRYNDQRGHAYKTIVFYLPLFCALLIAISRTADYHHHWQDVLAGSLMGAFIGWFGYRTYFPPVFDPRVLSDRPYPSRIPKLAPYPIAGVPPVDQDPYQVDTPTSSAPPAQCYYCGCTGACARKPTLRDGDDALGSPSTSAAHQSQSLSARQAHTAIQVD</sequence>
<dbReference type="SMART" id="SM00014">
    <property type="entry name" value="acidPPc"/>
    <property type="match status" value="1"/>
</dbReference>
<dbReference type="Pfam" id="PF01569">
    <property type="entry name" value="PAP2"/>
    <property type="match status" value="1"/>
</dbReference>
<evidence type="ECO:0000256" key="2">
    <source>
        <dbReference type="ARBA" id="ARBA00008816"/>
    </source>
</evidence>
<feature type="domain" description="Phosphatidic acid phosphatase type 2/haloperoxidase" evidence="8">
    <location>
        <begin position="119"/>
        <end position="262"/>
    </location>
</feature>
<dbReference type="GO" id="GO:0008195">
    <property type="term" value="F:phosphatidate phosphatase activity"/>
    <property type="evidence" value="ECO:0007669"/>
    <property type="project" value="TreeGrafter"/>
</dbReference>
<feature type="transmembrane region" description="Helical" evidence="7">
    <location>
        <begin position="38"/>
        <end position="58"/>
    </location>
</feature>
<dbReference type="EMBL" id="JANBTW010000026">
    <property type="protein sequence ID" value="KAJ2677982.1"/>
    <property type="molecule type" value="Genomic_DNA"/>
</dbReference>
<proteinExistence type="inferred from homology"/>
<evidence type="ECO:0000256" key="6">
    <source>
        <dbReference type="SAM" id="MobiDB-lite"/>
    </source>
</evidence>
<feature type="transmembrane region" description="Helical" evidence="7">
    <location>
        <begin position="186"/>
        <end position="204"/>
    </location>
</feature>
<feature type="transmembrane region" description="Helical" evidence="7">
    <location>
        <begin position="216"/>
        <end position="235"/>
    </location>
</feature>
<feature type="compositionally biased region" description="Polar residues" evidence="6">
    <location>
        <begin position="341"/>
        <end position="357"/>
    </location>
</feature>
<dbReference type="InterPro" id="IPR036938">
    <property type="entry name" value="PAP2/HPO_sf"/>
</dbReference>
<dbReference type="PANTHER" id="PTHR10165">
    <property type="entry name" value="LIPID PHOSPHATE PHOSPHATASE"/>
    <property type="match status" value="1"/>
</dbReference>
<dbReference type="CDD" id="cd03390">
    <property type="entry name" value="PAP2_containing_1_like"/>
    <property type="match status" value="1"/>
</dbReference>
<dbReference type="SUPFAM" id="SSF48317">
    <property type="entry name" value="Acid phosphatase/Vanadium-dependent haloperoxidase"/>
    <property type="match status" value="1"/>
</dbReference>
<comment type="similarity">
    <text evidence="2">Belongs to the PA-phosphatase related phosphoesterase family.</text>
</comment>
<dbReference type="Proteomes" id="UP001151518">
    <property type="component" value="Unassembled WGS sequence"/>
</dbReference>
<gene>
    <name evidence="9" type="ORF">GGI25_002772</name>
</gene>
<feature type="transmembrane region" description="Helical" evidence="7">
    <location>
        <begin position="87"/>
        <end position="107"/>
    </location>
</feature>
<accession>A0A9W8KX72</accession>
<protein>
    <recommendedName>
        <fullName evidence="8">Phosphatidic acid phosphatase type 2/haloperoxidase domain-containing protein</fullName>
    </recommendedName>
</protein>
<keyword evidence="5 7" id="KW-0472">Membrane</keyword>
<evidence type="ECO:0000313" key="9">
    <source>
        <dbReference type="EMBL" id="KAJ2677982.1"/>
    </source>
</evidence>
<evidence type="ECO:0000256" key="5">
    <source>
        <dbReference type="ARBA" id="ARBA00023136"/>
    </source>
</evidence>
<feature type="region of interest" description="Disordered" evidence="6">
    <location>
        <begin position="337"/>
        <end position="365"/>
    </location>
</feature>
<dbReference type="OrthoDB" id="10030083at2759"/>
<dbReference type="AlphaFoldDB" id="A0A9W8KX72"/>
<feature type="transmembrane region" description="Helical" evidence="7">
    <location>
        <begin position="247"/>
        <end position="266"/>
    </location>
</feature>
<dbReference type="InterPro" id="IPR000326">
    <property type="entry name" value="PAP2/HPO"/>
</dbReference>
<dbReference type="Gene3D" id="1.20.144.10">
    <property type="entry name" value="Phosphatidic acid phosphatase type 2/haloperoxidase"/>
    <property type="match status" value="1"/>
</dbReference>
<evidence type="ECO:0000313" key="10">
    <source>
        <dbReference type="Proteomes" id="UP001151518"/>
    </source>
</evidence>
<comment type="subcellular location">
    <subcellularLocation>
        <location evidence="1">Membrane</location>
        <topology evidence="1">Multi-pass membrane protein</topology>
    </subcellularLocation>
</comment>
<dbReference type="GO" id="GO:0016020">
    <property type="term" value="C:membrane"/>
    <property type="evidence" value="ECO:0007669"/>
    <property type="project" value="UniProtKB-SubCell"/>
</dbReference>
<dbReference type="GO" id="GO:0006644">
    <property type="term" value="P:phospholipid metabolic process"/>
    <property type="evidence" value="ECO:0007669"/>
    <property type="project" value="InterPro"/>
</dbReference>
<dbReference type="PANTHER" id="PTHR10165:SF35">
    <property type="entry name" value="RE23632P"/>
    <property type="match status" value="1"/>
</dbReference>
<dbReference type="InterPro" id="IPR043216">
    <property type="entry name" value="PAP-like"/>
</dbReference>
<feature type="transmembrane region" description="Helical" evidence="7">
    <location>
        <begin position="119"/>
        <end position="136"/>
    </location>
</feature>
<reference evidence="9" key="1">
    <citation type="submission" date="2022-07" db="EMBL/GenBank/DDBJ databases">
        <title>Phylogenomic reconstructions and comparative analyses of Kickxellomycotina fungi.</title>
        <authorList>
            <person name="Reynolds N.K."/>
            <person name="Stajich J.E."/>
            <person name="Barry K."/>
            <person name="Grigoriev I.V."/>
            <person name="Crous P."/>
            <person name="Smith M.E."/>
        </authorList>
    </citation>
    <scope>NUCLEOTIDE SEQUENCE</scope>
    <source>
        <strain evidence="9">NRRL 3115</strain>
    </source>
</reference>
<evidence type="ECO:0000259" key="8">
    <source>
        <dbReference type="SMART" id="SM00014"/>
    </source>
</evidence>
<evidence type="ECO:0000256" key="1">
    <source>
        <dbReference type="ARBA" id="ARBA00004141"/>
    </source>
</evidence>
<name>A0A9W8KX72_9FUNG</name>
<comment type="caution">
    <text evidence="9">The sequence shown here is derived from an EMBL/GenBank/DDBJ whole genome shotgun (WGS) entry which is preliminary data.</text>
</comment>
<dbReference type="GO" id="GO:0046839">
    <property type="term" value="P:phospholipid dephosphorylation"/>
    <property type="evidence" value="ECO:0007669"/>
    <property type="project" value="TreeGrafter"/>
</dbReference>
<organism evidence="9 10">
    <name type="scientific">Coemansia spiralis</name>
    <dbReference type="NCBI Taxonomy" id="417178"/>
    <lineage>
        <taxon>Eukaryota</taxon>
        <taxon>Fungi</taxon>
        <taxon>Fungi incertae sedis</taxon>
        <taxon>Zoopagomycota</taxon>
        <taxon>Kickxellomycotina</taxon>
        <taxon>Kickxellomycetes</taxon>
        <taxon>Kickxellales</taxon>
        <taxon>Kickxellaceae</taxon>
        <taxon>Coemansia</taxon>
    </lineage>
</organism>
<keyword evidence="4 7" id="KW-1133">Transmembrane helix</keyword>
<keyword evidence="3 7" id="KW-0812">Transmembrane</keyword>
<evidence type="ECO:0000256" key="3">
    <source>
        <dbReference type="ARBA" id="ARBA00022692"/>
    </source>
</evidence>